<gene>
    <name evidence="1" type="ORF">T07_6816</name>
</gene>
<dbReference type="EMBL" id="JYDL01000107">
    <property type="protein sequence ID" value="KRX16469.1"/>
    <property type="molecule type" value="Genomic_DNA"/>
</dbReference>
<protein>
    <submittedName>
        <fullName evidence="1">Uncharacterized protein</fullName>
    </submittedName>
</protein>
<dbReference type="Proteomes" id="UP000054630">
    <property type="component" value="Unassembled WGS sequence"/>
</dbReference>
<name>A0A0V0RQG6_9BILA</name>
<organism evidence="1 2">
    <name type="scientific">Trichinella nelsoni</name>
    <dbReference type="NCBI Taxonomy" id="6336"/>
    <lineage>
        <taxon>Eukaryota</taxon>
        <taxon>Metazoa</taxon>
        <taxon>Ecdysozoa</taxon>
        <taxon>Nematoda</taxon>
        <taxon>Enoplea</taxon>
        <taxon>Dorylaimia</taxon>
        <taxon>Trichinellida</taxon>
        <taxon>Trichinellidae</taxon>
        <taxon>Trichinella</taxon>
    </lineage>
</organism>
<reference evidence="1 2" key="1">
    <citation type="submission" date="2015-01" db="EMBL/GenBank/DDBJ databases">
        <title>Evolution of Trichinella species and genotypes.</title>
        <authorList>
            <person name="Korhonen P.K."/>
            <person name="Edoardo P."/>
            <person name="Giuseppe L.R."/>
            <person name="Gasser R.B."/>
        </authorList>
    </citation>
    <scope>NUCLEOTIDE SEQUENCE [LARGE SCALE GENOMIC DNA]</scope>
    <source>
        <strain evidence="1">ISS37</strain>
    </source>
</reference>
<evidence type="ECO:0000313" key="2">
    <source>
        <dbReference type="Proteomes" id="UP000054630"/>
    </source>
</evidence>
<proteinExistence type="predicted"/>
<accession>A0A0V0RQG6</accession>
<dbReference type="AlphaFoldDB" id="A0A0V0RQG6"/>
<comment type="caution">
    <text evidence="1">The sequence shown here is derived from an EMBL/GenBank/DDBJ whole genome shotgun (WGS) entry which is preliminary data.</text>
</comment>
<sequence>MSFCSRLYIRSLRGSIRASKAVFKMTVRCMRKTLVENNFAYQFFQIFRVAQDEQSSERFYHEPTTKTSATSGKLRKSFCRLVRPLPLPPFVIQFNFCSSDHSFNSVHTPKRTIQSSKDCYPSKVSNAIDSRLAGVAAVLPLLDANFNTVNLICCTNLSRSAIVAIKVNNM</sequence>
<evidence type="ECO:0000313" key="1">
    <source>
        <dbReference type="EMBL" id="KRX16469.1"/>
    </source>
</evidence>
<keyword evidence="2" id="KW-1185">Reference proteome</keyword>